<feature type="domain" description="SMP" evidence="4">
    <location>
        <begin position="196"/>
        <end position="254"/>
    </location>
</feature>
<evidence type="ECO:0000256" key="3">
    <source>
        <dbReference type="SAM" id="MobiDB-lite"/>
    </source>
</evidence>
<organism evidence="5 6">
    <name type="scientific">Cucumis sativus</name>
    <name type="common">Cucumber</name>
    <dbReference type="NCBI Taxonomy" id="3659"/>
    <lineage>
        <taxon>Eukaryota</taxon>
        <taxon>Viridiplantae</taxon>
        <taxon>Streptophyta</taxon>
        <taxon>Embryophyta</taxon>
        <taxon>Tracheophyta</taxon>
        <taxon>Spermatophyta</taxon>
        <taxon>Magnoliopsida</taxon>
        <taxon>eudicotyledons</taxon>
        <taxon>Gunneridae</taxon>
        <taxon>Pentapetalae</taxon>
        <taxon>rosids</taxon>
        <taxon>fabids</taxon>
        <taxon>Cucurbitales</taxon>
        <taxon>Cucurbitaceae</taxon>
        <taxon>Benincaseae</taxon>
        <taxon>Cucumis</taxon>
    </lineage>
</organism>
<feature type="domain" description="SMP" evidence="4">
    <location>
        <begin position="19"/>
        <end position="75"/>
    </location>
</feature>
<keyword evidence="2" id="KW-0677">Repeat</keyword>
<dbReference type="InterPro" id="IPR042971">
    <property type="entry name" value="LEA_SMP"/>
</dbReference>
<comment type="similarity">
    <text evidence="1">Belongs to the LEA type SMP family.</text>
</comment>
<sequence>MSQQQPRKPACCDQLEEPIKYGDVFPHVEGDLANKPVTPEDAAALQAAETVLLGKTLHGGAAATIQSAAAKNERAGLVGRGKDVGDQIVAEDVITNTDLVGAQEVVTEHRERVPIGPLSTLNPHEEGGGGITIGEALEATALTVGEKIVEWSDAAAIQAAEVRATGRMNIAPGGIAATAQSAATMNARVTQDEDKTKLADVLKDARTKLSADKPATRRDAEGVTGAEMRNDPYLTTHPTGVAASIAAAARLNQSNYSNK</sequence>
<name>A0A0A0M1P9_CUCSA</name>
<dbReference type="PANTHER" id="PTHR31174">
    <property type="entry name" value="SEED MATURATION FAMILY PROTEIN"/>
    <property type="match status" value="1"/>
</dbReference>
<feature type="compositionally biased region" description="Basic and acidic residues" evidence="3">
    <location>
        <begin position="209"/>
        <end position="221"/>
    </location>
</feature>
<dbReference type="AlphaFoldDB" id="A0A0A0M1P9"/>
<dbReference type="PANTHER" id="PTHR31174:SF34">
    <property type="entry name" value="LATE EMBRYOGENESIS ABUNDANT PROTEIN 47"/>
    <property type="match status" value="1"/>
</dbReference>
<reference evidence="5 6" key="1">
    <citation type="journal article" date="2009" name="Nat. Genet.">
        <title>The genome of the cucumber, Cucumis sativus L.</title>
        <authorList>
            <person name="Huang S."/>
            <person name="Li R."/>
            <person name="Zhang Z."/>
            <person name="Li L."/>
            <person name="Gu X."/>
            <person name="Fan W."/>
            <person name="Lucas W.J."/>
            <person name="Wang X."/>
            <person name="Xie B."/>
            <person name="Ni P."/>
            <person name="Ren Y."/>
            <person name="Zhu H."/>
            <person name="Li J."/>
            <person name="Lin K."/>
            <person name="Jin W."/>
            <person name="Fei Z."/>
            <person name="Li G."/>
            <person name="Staub J."/>
            <person name="Kilian A."/>
            <person name="van der Vossen E.A."/>
            <person name="Wu Y."/>
            <person name="Guo J."/>
            <person name="He J."/>
            <person name="Jia Z."/>
            <person name="Ren Y."/>
            <person name="Tian G."/>
            <person name="Lu Y."/>
            <person name="Ruan J."/>
            <person name="Qian W."/>
            <person name="Wang M."/>
            <person name="Huang Q."/>
            <person name="Li B."/>
            <person name="Xuan Z."/>
            <person name="Cao J."/>
            <person name="Asan"/>
            <person name="Wu Z."/>
            <person name="Zhang J."/>
            <person name="Cai Q."/>
            <person name="Bai Y."/>
            <person name="Zhao B."/>
            <person name="Han Y."/>
            <person name="Li Y."/>
            <person name="Li X."/>
            <person name="Wang S."/>
            <person name="Shi Q."/>
            <person name="Liu S."/>
            <person name="Cho W.K."/>
            <person name="Kim J.Y."/>
            <person name="Xu Y."/>
            <person name="Heller-Uszynska K."/>
            <person name="Miao H."/>
            <person name="Cheng Z."/>
            <person name="Zhang S."/>
            <person name="Wu J."/>
            <person name="Yang Y."/>
            <person name="Kang H."/>
            <person name="Li M."/>
            <person name="Liang H."/>
            <person name="Ren X."/>
            <person name="Shi Z."/>
            <person name="Wen M."/>
            <person name="Jian M."/>
            <person name="Yang H."/>
            <person name="Zhang G."/>
            <person name="Yang Z."/>
            <person name="Chen R."/>
            <person name="Liu S."/>
            <person name="Li J."/>
            <person name="Ma L."/>
            <person name="Liu H."/>
            <person name="Zhou Y."/>
            <person name="Zhao J."/>
            <person name="Fang X."/>
            <person name="Li G."/>
            <person name="Fang L."/>
            <person name="Li Y."/>
            <person name="Liu D."/>
            <person name="Zheng H."/>
            <person name="Zhang Y."/>
            <person name="Qin N."/>
            <person name="Li Z."/>
            <person name="Yang G."/>
            <person name="Yang S."/>
            <person name="Bolund L."/>
            <person name="Kristiansen K."/>
            <person name="Zheng H."/>
            <person name="Li S."/>
            <person name="Zhang X."/>
            <person name="Yang H."/>
            <person name="Wang J."/>
            <person name="Sun R."/>
            <person name="Zhang B."/>
            <person name="Jiang S."/>
            <person name="Wang J."/>
            <person name="Du Y."/>
            <person name="Li S."/>
        </authorList>
    </citation>
    <scope>NUCLEOTIDE SEQUENCE [LARGE SCALE GENOMIC DNA]</scope>
    <source>
        <strain evidence="6">cv. 9930</strain>
    </source>
</reference>
<evidence type="ECO:0000313" key="5">
    <source>
        <dbReference type="EMBL" id="KGN66161.1"/>
    </source>
</evidence>
<proteinExistence type="inferred from homology"/>
<feature type="region of interest" description="Disordered" evidence="3">
    <location>
        <begin position="209"/>
        <end position="233"/>
    </location>
</feature>
<reference evidence="5 6" key="3">
    <citation type="journal article" date="2010" name="BMC Genomics">
        <title>Transcriptome sequencing and comparative analysis of cucumber flowers with different sex types.</title>
        <authorList>
            <person name="Guo S."/>
            <person name="Zheng Y."/>
            <person name="Joung J.G."/>
            <person name="Liu S."/>
            <person name="Zhang Z."/>
            <person name="Crasta O.R."/>
            <person name="Sobral B.W."/>
            <person name="Xu Y."/>
            <person name="Huang S."/>
            <person name="Fei Z."/>
        </authorList>
    </citation>
    <scope>NUCLEOTIDE SEQUENCE [LARGE SCALE GENOMIC DNA]</scope>
    <source>
        <strain evidence="6">cv. 9930</strain>
    </source>
</reference>
<dbReference type="InterPro" id="IPR007011">
    <property type="entry name" value="LEA_SMP_dom"/>
</dbReference>
<evidence type="ECO:0000256" key="2">
    <source>
        <dbReference type="ARBA" id="ARBA00022737"/>
    </source>
</evidence>
<dbReference type="Gramene" id="KGN66161">
    <property type="protein sequence ID" value="KGN66161"/>
    <property type="gene ID" value="Csa_1G574780"/>
</dbReference>
<dbReference type="GO" id="GO:0005634">
    <property type="term" value="C:nucleus"/>
    <property type="evidence" value="ECO:0007669"/>
    <property type="project" value="EnsemblPlants"/>
</dbReference>
<evidence type="ECO:0000256" key="1">
    <source>
        <dbReference type="ARBA" id="ARBA00010733"/>
    </source>
</evidence>
<dbReference type="OMA" id="VVGQYSQ"/>
<dbReference type="STRING" id="3659.A0A0A0M1P9"/>
<gene>
    <name evidence="5" type="ORF">Csa_1G574780</name>
</gene>
<feature type="domain" description="SMP" evidence="4">
    <location>
        <begin position="131"/>
        <end position="188"/>
    </location>
</feature>
<protein>
    <recommendedName>
        <fullName evidence="4">SMP domain-containing protein</fullName>
    </recommendedName>
</protein>
<dbReference type="OrthoDB" id="2014755at2759"/>
<accession>A0A0A0M1P9</accession>
<evidence type="ECO:0000259" key="4">
    <source>
        <dbReference type="Pfam" id="PF04927"/>
    </source>
</evidence>
<dbReference type="eggNOG" id="ENOG502R41N">
    <property type="taxonomic scope" value="Eukaryota"/>
</dbReference>
<reference evidence="5 6" key="4">
    <citation type="journal article" date="2011" name="BMC Genomics">
        <title>RNA-Seq improves annotation of protein-coding genes in the cucumber genome.</title>
        <authorList>
            <person name="Li Z."/>
            <person name="Zhang Z."/>
            <person name="Yan P."/>
            <person name="Huang S."/>
            <person name="Fei Z."/>
            <person name="Lin K."/>
        </authorList>
    </citation>
    <scope>NUCLEOTIDE SEQUENCE [LARGE SCALE GENOMIC DNA]</scope>
    <source>
        <strain evidence="6">cv. 9930</strain>
    </source>
</reference>
<keyword evidence="6" id="KW-1185">Reference proteome</keyword>
<dbReference type="Pfam" id="PF04927">
    <property type="entry name" value="SMP"/>
    <property type="match status" value="3"/>
</dbReference>
<dbReference type="Proteomes" id="UP000029981">
    <property type="component" value="Chromosome 1"/>
</dbReference>
<evidence type="ECO:0000313" key="6">
    <source>
        <dbReference type="Proteomes" id="UP000029981"/>
    </source>
</evidence>
<dbReference type="EMBL" id="CM002922">
    <property type="protein sequence ID" value="KGN66161.1"/>
    <property type="molecule type" value="Genomic_DNA"/>
</dbReference>
<dbReference type="KEGG" id="csv:101214216"/>
<reference evidence="5 6" key="2">
    <citation type="journal article" date="2009" name="PLoS ONE">
        <title>An integrated genetic and cytogenetic map of the cucumber genome.</title>
        <authorList>
            <person name="Ren Y."/>
            <person name="Zhang Z."/>
            <person name="Liu J."/>
            <person name="Staub J.E."/>
            <person name="Han Y."/>
            <person name="Cheng Z."/>
            <person name="Li X."/>
            <person name="Lu J."/>
            <person name="Miao H."/>
            <person name="Kang H."/>
            <person name="Xie B."/>
            <person name="Gu X."/>
            <person name="Wang X."/>
            <person name="Du Y."/>
            <person name="Jin W."/>
            <person name="Huang S."/>
        </authorList>
    </citation>
    <scope>NUCLEOTIDE SEQUENCE [LARGE SCALE GENOMIC DNA]</scope>
    <source>
        <strain evidence="6">cv. 9930</strain>
    </source>
</reference>